<protein>
    <recommendedName>
        <fullName evidence="9">CRISPR-associated endoribonuclease Cas2</fullName>
        <ecNumber evidence="9">3.1.-.-</ecNumber>
    </recommendedName>
</protein>
<dbReference type="Pfam" id="PF09827">
    <property type="entry name" value="CRISPR_Cas2"/>
    <property type="match status" value="1"/>
</dbReference>
<comment type="function">
    <text evidence="9">CRISPR (clustered regularly interspaced short palindromic repeat), is an adaptive immune system that provides protection against mobile genetic elements (viruses, transposable elements and conjugative plasmids). CRISPR clusters contain sequences complementary to antecedent mobile elements and target invading nucleic acids. CRISPR clusters are transcribed and processed into CRISPR RNA (crRNA). Functions as a ssRNA-specific endoribonuclease. Involved in the integration of spacer DNA into the CRISPR cassette.</text>
</comment>
<evidence type="ECO:0000256" key="6">
    <source>
        <dbReference type="ARBA" id="ARBA00022801"/>
    </source>
</evidence>
<keyword evidence="5 9" id="KW-0255">Endonuclease</keyword>
<name>A0A7G7CLW3_9CORY</name>
<evidence type="ECO:0000256" key="4">
    <source>
        <dbReference type="ARBA" id="ARBA00022723"/>
    </source>
</evidence>
<keyword evidence="6 9" id="KW-0378">Hydrolase</keyword>
<evidence type="ECO:0000256" key="1">
    <source>
        <dbReference type="ARBA" id="ARBA00001946"/>
    </source>
</evidence>
<comment type="subunit">
    <text evidence="9">Homodimer, forms a heterotetramer with a Cas1 homodimer.</text>
</comment>
<evidence type="ECO:0000256" key="9">
    <source>
        <dbReference type="HAMAP-Rule" id="MF_01471"/>
    </source>
</evidence>
<dbReference type="SUPFAM" id="SSF143430">
    <property type="entry name" value="TTP0101/SSO1404-like"/>
    <property type="match status" value="1"/>
</dbReference>
<keyword evidence="8 9" id="KW-0051">Antiviral defense</keyword>
<gene>
    <name evidence="9 10" type="primary">cas2</name>
    <name evidence="10" type="ORF">H0194_05495</name>
</gene>
<keyword evidence="3 9" id="KW-0540">Nuclease</keyword>
<evidence type="ECO:0000313" key="10">
    <source>
        <dbReference type="EMBL" id="QNE88579.1"/>
    </source>
</evidence>
<proteinExistence type="inferred from homology"/>
<evidence type="ECO:0000256" key="7">
    <source>
        <dbReference type="ARBA" id="ARBA00022842"/>
    </source>
</evidence>
<comment type="cofactor">
    <cofactor evidence="1 9">
        <name>Mg(2+)</name>
        <dbReference type="ChEBI" id="CHEBI:18420"/>
    </cofactor>
</comment>
<dbReference type="GO" id="GO:0043571">
    <property type="term" value="P:maintenance of CRISPR repeat elements"/>
    <property type="evidence" value="ECO:0007669"/>
    <property type="project" value="UniProtKB-UniRule"/>
</dbReference>
<dbReference type="InterPro" id="IPR019199">
    <property type="entry name" value="Virulence_VapD/CRISPR_Cas2"/>
</dbReference>
<evidence type="ECO:0000256" key="2">
    <source>
        <dbReference type="ARBA" id="ARBA00009959"/>
    </source>
</evidence>
<evidence type="ECO:0000256" key="3">
    <source>
        <dbReference type="ARBA" id="ARBA00022722"/>
    </source>
</evidence>
<dbReference type="GO" id="GO:0046872">
    <property type="term" value="F:metal ion binding"/>
    <property type="evidence" value="ECO:0007669"/>
    <property type="project" value="UniProtKB-UniRule"/>
</dbReference>
<feature type="binding site" evidence="9">
    <location>
        <position position="16"/>
    </location>
    <ligand>
        <name>Mg(2+)</name>
        <dbReference type="ChEBI" id="CHEBI:18420"/>
        <note>catalytic</note>
    </ligand>
</feature>
<accession>A0A7G7CLW3</accession>
<evidence type="ECO:0000256" key="5">
    <source>
        <dbReference type="ARBA" id="ARBA00022759"/>
    </source>
</evidence>
<dbReference type="EC" id="3.1.-.-" evidence="9"/>
<organism evidence="10 11">
    <name type="scientific">Corynebacterium incognita</name>
    <dbReference type="NCBI Taxonomy" id="2754725"/>
    <lineage>
        <taxon>Bacteria</taxon>
        <taxon>Bacillati</taxon>
        <taxon>Actinomycetota</taxon>
        <taxon>Actinomycetes</taxon>
        <taxon>Mycobacteriales</taxon>
        <taxon>Corynebacteriaceae</taxon>
        <taxon>Corynebacterium</taxon>
    </lineage>
</organism>
<dbReference type="KEGG" id="cik:H0194_05495"/>
<dbReference type="AlphaFoldDB" id="A0A7G7CLW3"/>
<evidence type="ECO:0000313" key="11">
    <source>
        <dbReference type="Proteomes" id="UP000515743"/>
    </source>
</evidence>
<sequence>MPAKGKEPVWCIVMFDLPVGTKRERSEATRFRNQLQDLGFGRAQFSVYVQYFPLAARVANVVKILKTQLPRGGDIRIISVTDVQWAKAIRFSRAQEAKTEETPTQMTIF</sequence>
<dbReference type="Proteomes" id="UP000515743">
    <property type="component" value="Chromosome"/>
</dbReference>
<comment type="similarity">
    <text evidence="2 9">Belongs to the CRISPR-associated endoribonuclease Cas2 protein family.</text>
</comment>
<dbReference type="NCBIfam" id="TIGR01573">
    <property type="entry name" value="cas2"/>
    <property type="match status" value="1"/>
</dbReference>
<keyword evidence="4 9" id="KW-0479">Metal-binding</keyword>
<dbReference type="GO" id="GO:0016787">
    <property type="term" value="F:hydrolase activity"/>
    <property type="evidence" value="ECO:0007669"/>
    <property type="project" value="UniProtKB-KW"/>
</dbReference>
<keyword evidence="11" id="KW-1185">Reference proteome</keyword>
<dbReference type="InterPro" id="IPR021127">
    <property type="entry name" value="CRISPR_associated_Cas2"/>
</dbReference>
<keyword evidence="7 9" id="KW-0460">Magnesium</keyword>
<dbReference type="HAMAP" id="MF_01471">
    <property type="entry name" value="Cas2"/>
    <property type="match status" value="1"/>
</dbReference>
<dbReference type="GO" id="GO:0004521">
    <property type="term" value="F:RNA endonuclease activity"/>
    <property type="evidence" value="ECO:0007669"/>
    <property type="project" value="InterPro"/>
</dbReference>
<reference evidence="10 11" key="1">
    <citation type="submission" date="2020-07" db="EMBL/GenBank/DDBJ databases">
        <title>Complete genome and description of Corynebacterium incognita strain Marseille-Q3630 sp. nov.</title>
        <authorList>
            <person name="Boxberger M."/>
        </authorList>
    </citation>
    <scope>NUCLEOTIDE SEQUENCE [LARGE SCALE GENOMIC DNA]</scope>
    <source>
        <strain evidence="10 11">Marseille-Q3630</strain>
    </source>
</reference>
<evidence type="ECO:0000256" key="8">
    <source>
        <dbReference type="ARBA" id="ARBA00023118"/>
    </source>
</evidence>
<dbReference type="GO" id="GO:0051607">
    <property type="term" value="P:defense response to virus"/>
    <property type="evidence" value="ECO:0007669"/>
    <property type="project" value="UniProtKB-UniRule"/>
</dbReference>
<dbReference type="EMBL" id="CP059404">
    <property type="protein sequence ID" value="QNE88579.1"/>
    <property type="molecule type" value="Genomic_DNA"/>
</dbReference>